<dbReference type="InterPro" id="IPR012338">
    <property type="entry name" value="Beta-lactam/transpept-like"/>
</dbReference>
<dbReference type="Pfam" id="PF00905">
    <property type="entry name" value="Transpeptidase"/>
    <property type="match status" value="1"/>
</dbReference>
<dbReference type="InterPro" id="IPR017790">
    <property type="entry name" value="Penicillin-binding_protein_2"/>
</dbReference>
<keyword evidence="8 14" id="KW-0378">Hydrolase</keyword>
<dbReference type="InterPro" id="IPR001460">
    <property type="entry name" value="PCN-bd_Tpept"/>
</dbReference>
<dbReference type="AlphaFoldDB" id="A0A4R4AKC7"/>
<proteinExistence type="inferred from homology"/>
<evidence type="ECO:0000256" key="8">
    <source>
        <dbReference type="ARBA" id="ARBA00022801"/>
    </source>
</evidence>
<keyword evidence="7 14" id="KW-0812">Transmembrane</keyword>
<feature type="active site" description="Acyl-ester intermediate" evidence="14">
    <location>
        <position position="325"/>
    </location>
</feature>
<evidence type="ECO:0000256" key="6">
    <source>
        <dbReference type="ARBA" id="ARBA00022670"/>
    </source>
</evidence>
<keyword evidence="3 14" id="KW-1003">Cell membrane</keyword>
<dbReference type="Proteomes" id="UP000295247">
    <property type="component" value="Unassembled WGS sequence"/>
</dbReference>
<organism evidence="17 18">
    <name type="scientific">Marichromatium gracile</name>
    <name type="common">Chromatium gracile</name>
    <dbReference type="NCBI Taxonomy" id="1048"/>
    <lineage>
        <taxon>Bacteria</taxon>
        <taxon>Pseudomonadati</taxon>
        <taxon>Pseudomonadota</taxon>
        <taxon>Gammaproteobacteria</taxon>
        <taxon>Chromatiales</taxon>
        <taxon>Chromatiaceae</taxon>
        <taxon>Marichromatium</taxon>
    </lineage>
</organism>
<accession>A0A4R4AKC7</accession>
<dbReference type="Gene3D" id="3.90.1310.10">
    <property type="entry name" value="Penicillin-binding protein 2a (Domain 2)"/>
    <property type="match status" value="1"/>
</dbReference>
<comment type="function">
    <text evidence="14">Catalyzes cross-linking of the peptidoglycan cell wall.</text>
</comment>
<dbReference type="RefSeq" id="WP_123142196.1">
    <property type="nucleotide sequence ID" value="NZ_NRRH01000001.1"/>
</dbReference>
<comment type="caution">
    <text evidence="17">The sequence shown here is derived from an EMBL/GenBank/DDBJ whole genome shotgun (WGS) entry which is preliminary data.</text>
</comment>
<keyword evidence="4 14" id="KW-0997">Cell inner membrane</keyword>
<evidence type="ECO:0000256" key="13">
    <source>
        <dbReference type="ARBA" id="ARBA00023316"/>
    </source>
</evidence>
<dbReference type="InterPro" id="IPR036138">
    <property type="entry name" value="PBP_dimer_sf"/>
</dbReference>
<evidence type="ECO:0000256" key="9">
    <source>
        <dbReference type="ARBA" id="ARBA00022960"/>
    </source>
</evidence>
<feature type="domain" description="Penicillin-binding protein transpeptidase" evidence="15">
    <location>
        <begin position="266"/>
        <end position="607"/>
    </location>
</feature>
<dbReference type="GO" id="GO:0006508">
    <property type="term" value="P:proteolysis"/>
    <property type="evidence" value="ECO:0007669"/>
    <property type="project" value="UniProtKB-KW"/>
</dbReference>
<comment type="similarity">
    <text evidence="14">Belongs to the transpeptidase family. MrdA subfamily.</text>
</comment>
<dbReference type="EMBL" id="SMDC01000001">
    <property type="protein sequence ID" value="TCW39878.1"/>
    <property type="molecule type" value="Genomic_DNA"/>
</dbReference>
<dbReference type="GO" id="GO:0009002">
    <property type="term" value="F:serine-type D-Ala-D-Ala carboxypeptidase activity"/>
    <property type="evidence" value="ECO:0007669"/>
    <property type="project" value="UniProtKB-UniRule"/>
</dbReference>
<dbReference type="InterPro" id="IPR050515">
    <property type="entry name" value="Beta-lactam/transpept"/>
</dbReference>
<evidence type="ECO:0000256" key="7">
    <source>
        <dbReference type="ARBA" id="ARBA00022692"/>
    </source>
</evidence>
<dbReference type="HAMAP" id="MF_02081">
    <property type="entry name" value="MrdA_transpept"/>
    <property type="match status" value="1"/>
</dbReference>
<keyword evidence="13 14" id="KW-0961">Cell wall biogenesis/degradation</keyword>
<dbReference type="Pfam" id="PF03717">
    <property type="entry name" value="PBP_dimer"/>
    <property type="match status" value="1"/>
</dbReference>
<keyword evidence="5 14" id="KW-0121">Carboxypeptidase</keyword>
<evidence type="ECO:0000256" key="2">
    <source>
        <dbReference type="ARBA" id="ARBA00004236"/>
    </source>
</evidence>
<dbReference type="GO" id="GO:0008360">
    <property type="term" value="P:regulation of cell shape"/>
    <property type="evidence" value="ECO:0007669"/>
    <property type="project" value="UniProtKB-KW"/>
</dbReference>
<evidence type="ECO:0000259" key="16">
    <source>
        <dbReference type="Pfam" id="PF03717"/>
    </source>
</evidence>
<dbReference type="GO" id="GO:0071555">
    <property type="term" value="P:cell wall organization"/>
    <property type="evidence" value="ECO:0007669"/>
    <property type="project" value="UniProtKB-KW"/>
</dbReference>
<keyword evidence="10 14" id="KW-0573">Peptidoglycan synthesis</keyword>
<dbReference type="InterPro" id="IPR005311">
    <property type="entry name" value="PBP_dimer"/>
</dbReference>
<gene>
    <name evidence="14" type="primary">mrdA</name>
    <name evidence="17" type="ORF">EDC29_101294</name>
</gene>
<dbReference type="UniPathway" id="UPA00219"/>
<feature type="domain" description="Penicillin-binding protein dimerisation" evidence="16">
    <location>
        <begin position="62"/>
        <end position="234"/>
    </location>
</feature>
<dbReference type="GO" id="GO:0009252">
    <property type="term" value="P:peptidoglycan biosynthetic process"/>
    <property type="evidence" value="ECO:0007669"/>
    <property type="project" value="UniProtKB-UniRule"/>
</dbReference>
<dbReference type="PANTHER" id="PTHR30627:SF2">
    <property type="entry name" value="PEPTIDOGLYCAN D,D-TRANSPEPTIDASE MRDA"/>
    <property type="match status" value="1"/>
</dbReference>
<dbReference type="GO" id="GO:0071972">
    <property type="term" value="F:peptidoglycan L,D-transpeptidase activity"/>
    <property type="evidence" value="ECO:0007669"/>
    <property type="project" value="TreeGrafter"/>
</dbReference>
<keyword evidence="6 14" id="KW-0645">Protease</keyword>
<comment type="caution">
    <text evidence="14">Lacks conserved residue(s) required for the propagation of feature annotation.</text>
</comment>
<evidence type="ECO:0000256" key="14">
    <source>
        <dbReference type="HAMAP-Rule" id="MF_02081"/>
    </source>
</evidence>
<dbReference type="GO" id="GO:0005886">
    <property type="term" value="C:plasma membrane"/>
    <property type="evidence" value="ECO:0007669"/>
    <property type="project" value="UniProtKB-SubCell"/>
</dbReference>
<comment type="pathway">
    <text evidence="14">Cell wall biogenesis; peptidoglycan biosynthesis.</text>
</comment>
<comment type="subcellular location">
    <subcellularLocation>
        <location evidence="14">Cell inner membrane</location>
        <topology evidence="14">Single-pass membrane protein</topology>
    </subcellularLocation>
    <subcellularLocation>
        <location evidence="2">Cell membrane</location>
    </subcellularLocation>
    <subcellularLocation>
        <location evidence="1">Membrane</location>
        <topology evidence="1">Single-pass membrane protein</topology>
    </subcellularLocation>
</comment>
<evidence type="ECO:0000256" key="1">
    <source>
        <dbReference type="ARBA" id="ARBA00004167"/>
    </source>
</evidence>
<dbReference type="PANTHER" id="PTHR30627">
    <property type="entry name" value="PEPTIDOGLYCAN D,D-TRANSPEPTIDASE"/>
    <property type="match status" value="1"/>
</dbReference>
<reference evidence="17 18" key="1">
    <citation type="submission" date="2019-03" db="EMBL/GenBank/DDBJ databases">
        <title>Genomic Encyclopedia of Type Strains, Phase IV (KMG-IV): sequencing the most valuable type-strain genomes for metagenomic binning, comparative biology and taxonomic classification.</title>
        <authorList>
            <person name="Goeker M."/>
        </authorList>
    </citation>
    <scope>NUCLEOTIDE SEQUENCE [LARGE SCALE GENOMIC DNA]</scope>
    <source>
        <strain evidence="17 18">DSM 203</strain>
    </source>
</reference>
<dbReference type="EC" id="3.4.16.4" evidence="14"/>
<evidence type="ECO:0000256" key="3">
    <source>
        <dbReference type="ARBA" id="ARBA00022475"/>
    </source>
</evidence>
<evidence type="ECO:0000256" key="12">
    <source>
        <dbReference type="ARBA" id="ARBA00023136"/>
    </source>
</evidence>
<dbReference type="GO" id="GO:0008658">
    <property type="term" value="F:penicillin binding"/>
    <property type="evidence" value="ECO:0007669"/>
    <property type="project" value="UniProtKB-UniRule"/>
</dbReference>
<dbReference type="Gene3D" id="3.30.1390.30">
    <property type="entry name" value="Penicillin-binding protein 2a, domain 3"/>
    <property type="match status" value="1"/>
</dbReference>
<protein>
    <recommendedName>
        <fullName evidence="14">Peptidoglycan D,D-transpeptidase MrdA</fullName>
        <ecNumber evidence="14">3.4.16.4</ecNumber>
    </recommendedName>
    <alternativeName>
        <fullName evidence="14">Penicillin-binding protein 2</fullName>
        <shortName evidence="14">PBP-2</shortName>
    </alternativeName>
</protein>
<feature type="transmembrane region" description="Helical" evidence="14">
    <location>
        <begin position="21"/>
        <end position="40"/>
    </location>
</feature>
<keyword evidence="12 14" id="KW-0472">Membrane</keyword>
<evidence type="ECO:0000256" key="4">
    <source>
        <dbReference type="ARBA" id="ARBA00022519"/>
    </source>
</evidence>
<dbReference type="Gene3D" id="3.40.710.10">
    <property type="entry name" value="DD-peptidase/beta-lactamase superfamily"/>
    <property type="match status" value="1"/>
</dbReference>
<evidence type="ECO:0000256" key="5">
    <source>
        <dbReference type="ARBA" id="ARBA00022645"/>
    </source>
</evidence>
<keyword evidence="11 14" id="KW-1133">Transmembrane helix</keyword>
<keyword evidence="9 14" id="KW-0133">Cell shape</keyword>
<evidence type="ECO:0000256" key="10">
    <source>
        <dbReference type="ARBA" id="ARBA00022984"/>
    </source>
</evidence>
<dbReference type="SUPFAM" id="SSF56519">
    <property type="entry name" value="Penicillin binding protein dimerisation domain"/>
    <property type="match status" value="1"/>
</dbReference>
<dbReference type="FunFam" id="3.40.710.10:FF:000024">
    <property type="entry name" value="Penicillin-binding protein 2"/>
    <property type="match status" value="1"/>
</dbReference>
<dbReference type="SUPFAM" id="SSF56601">
    <property type="entry name" value="beta-lactamase/transpeptidase-like"/>
    <property type="match status" value="1"/>
</dbReference>
<sequence length="628" mass="69235">MLESGFQDRKREQRIIATRSAIAALLVMLALALLVVRLLHLQVERHDHFSVLSQDNRVKIQPIPPTRGLIYDANGVLLAENHPSFSLEITIEKVTDLDATIEALSRIIPIDDKDRARFARLKRQRMRFQGVPIRLNLTPAEVARFSVNGHRFPGVDVRAELVRAYPLGPYTAHVLGYVGRINERELKRIDARNYAGTHFIGKGGIEKAHEDLLHGEVGHQQVEVNARGRVLRTLESQPPLPGRDLSLYLDINLQRATTDILGDRRGAIVAIDPRNGGVLALVSQPSFDPNLFVEGISQKDYHALLYSPDKPLFNRAIRGQYPPGSTVKPFVGLAGLIEGTVTAQSKAYCPGYFTLPGHSHRFRCWRRGGHGHVDLRAAMAESCDVYFYDLAHKLGIDRLHARLAEFGFGAVTGIDLAGELGGLLPSREWKQRVRNQPWFPGETVIMGIGQGAYLATPLQLAAATATLANHGHFIAPRVVRASRASEPSRSTPEEPLPIVEHQIQVENPAHWDTVIDSMVAVIEDRHGTARKIRSPDYHIAGKTGTAQVFTIGQSERYDAETVPERLKDHALFVAFAPVEDPRIAVAVVVENGGSGSATAAPIARRVIDAYLGGEPLPPEEEEKRADGD</sequence>
<name>A0A4R4AKC7_MARGR</name>
<evidence type="ECO:0000313" key="17">
    <source>
        <dbReference type="EMBL" id="TCW39878.1"/>
    </source>
</evidence>
<dbReference type="NCBIfam" id="TIGR03423">
    <property type="entry name" value="pbp2_mrdA"/>
    <property type="match status" value="1"/>
</dbReference>
<comment type="catalytic activity">
    <reaction evidence="14">
        <text>Preferential cleavage: (Ac)2-L-Lys-D-Ala-|-D-Ala. Also transpeptidation of peptidyl-alanyl moieties that are N-acyl substituents of D-alanine.</text>
        <dbReference type="EC" id="3.4.16.4"/>
    </reaction>
</comment>
<evidence type="ECO:0000259" key="15">
    <source>
        <dbReference type="Pfam" id="PF00905"/>
    </source>
</evidence>
<evidence type="ECO:0000313" key="18">
    <source>
        <dbReference type="Proteomes" id="UP000295247"/>
    </source>
</evidence>
<evidence type="ECO:0000256" key="11">
    <source>
        <dbReference type="ARBA" id="ARBA00022989"/>
    </source>
</evidence>